<sequence length="612" mass="69805">MAKLKKRSKLSQQRHRANQLNNPNGANGKKTDSNKSTKVNSMLDKIKASSTCSVNEKLITINSILVQCNNDEATRKLFLKNDLVKIVMNDLLKQEAQFDEIIVSSLDLLKHLIVEENYDLSIYLWRNGIWDIIHSNITKAFDSLTHLNDSNVDILSKDLLLSYINNLIGILDNLVMELNLETINGSLIPQLVDSNVLNVIFSLLKFETATKFNISLSLSVLQFVYDLSSISENFLKDVLLNNTEFKAAFEKLLFNSGALFEKSPLGKVYVIGIKLQIQEIQDDLTNNLDSTLKEVFNVLNEIDLNSEKDEEFQIVDISLDLLTTIIEIKGSLFLEDSSKKDKVFISQCTDNILPFLGKLFEVDFKNNKRLICLNNLIIYLNSNNCVNEKLLSDLESLNSNKISNDFITLLQSSSESDLDLELLVDYLNFKLNLLELDPSKFASEETQVNTLIQLGVKVSSIDTAVDLESKLQFITSLLMYLSLLAKYVGNIETTKAIVDFIVKYNISIPLSFYNTQLESGLNISKFHNKYHYLVEETVTLAINSVFEMFDDDYPYNRPIYHGGNLNEVLISVMGDYKKLYKNIDKNLNLRLKKQAEETLNNLQRFIEYKKTE</sequence>
<protein>
    <recommendedName>
        <fullName evidence="4">Synchronized import protein 1</fullName>
    </recommendedName>
</protein>
<dbReference type="GO" id="GO:0042273">
    <property type="term" value="P:ribosomal large subunit biogenesis"/>
    <property type="evidence" value="ECO:0007669"/>
    <property type="project" value="TreeGrafter"/>
</dbReference>
<dbReference type="InterPro" id="IPR011989">
    <property type="entry name" value="ARM-like"/>
</dbReference>
<gene>
    <name evidence="2" type="ORF">PICMEDRAFT_18370</name>
</gene>
<feature type="compositionally biased region" description="Basic residues" evidence="1">
    <location>
        <begin position="1"/>
        <end position="17"/>
    </location>
</feature>
<reference evidence="2 3" key="1">
    <citation type="journal article" date="2016" name="Proc. Natl. Acad. Sci. U.S.A.">
        <title>Comparative genomics of biotechnologically important yeasts.</title>
        <authorList>
            <person name="Riley R."/>
            <person name="Haridas S."/>
            <person name="Wolfe K.H."/>
            <person name="Lopes M.R."/>
            <person name="Hittinger C.T."/>
            <person name="Goeker M."/>
            <person name="Salamov A.A."/>
            <person name="Wisecaver J.H."/>
            <person name="Long T.M."/>
            <person name="Calvey C.H."/>
            <person name="Aerts A.L."/>
            <person name="Barry K.W."/>
            <person name="Choi C."/>
            <person name="Clum A."/>
            <person name="Coughlan A.Y."/>
            <person name="Deshpande S."/>
            <person name="Douglass A.P."/>
            <person name="Hanson S.J."/>
            <person name="Klenk H.-P."/>
            <person name="LaButti K.M."/>
            <person name="Lapidus A."/>
            <person name="Lindquist E.A."/>
            <person name="Lipzen A.M."/>
            <person name="Meier-Kolthoff J.P."/>
            <person name="Ohm R.A."/>
            <person name="Otillar R.P."/>
            <person name="Pangilinan J.L."/>
            <person name="Peng Y."/>
            <person name="Rokas A."/>
            <person name="Rosa C.A."/>
            <person name="Scheuner C."/>
            <person name="Sibirny A.A."/>
            <person name="Slot J.C."/>
            <person name="Stielow J.B."/>
            <person name="Sun H."/>
            <person name="Kurtzman C.P."/>
            <person name="Blackwell M."/>
            <person name="Grigoriev I.V."/>
            <person name="Jeffries T.W."/>
        </authorList>
    </citation>
    <scope>NUCLEOTIDE SEQUENCE [LARGE SCALE GENOMIC DNA]</scope>
    <source>
        <strain evidence="2 3">NRRL Y-2026</strain>
    </source>
</reference>
<dbReference type="Proteomes" id="UP000094455">
    <property type="component" value="Unassembled WGS sequence"/>
</dbReference>
<dbReference type="OrthoDB" id="288703at2759"/>
<dbReference type="PANTHER" id="PTHR13347">
    <property type="entry name" value="HEAT REPEAT-CONTAINING PROTEIN 3"/>
    <property type="match status" value="1"/>
</dbReference>
<feature type="region of interest" description="Disordered" evidence="1">
    <location>
        <begin position="1"/>
        <end position="39"/>
    </location>
</feature>
<dbReference type="STRING" id="763406.A0A1E3NEC1"/>
<dbReference type="GO" id="GO:0006606">
    <property type="term" value="P:protein import into nucleus"/>
    <property type="evidence" value="ECO:0007669"/>
    <property type="project" value="TreeGrafter"/>
</dbReference>
<dbReference type="PANTHER" id="PTHR13347:SF1">
    <property type="entry name" value="HEAT REPEAT-CONTAINING PROTEIN 3"/>
    <property type="match status" value="1"/>
</dbReference>
<accession>A0A1E3NEC1</accession>
<dbReference type="GO" id="GO:0051082">
    <property type="term" value="F:unfolded protein binding"/>
    <property type="evidence" value="ECO:0007669"/>
    <property type="project" value="TreeGrafter"/>
</dbReference>
<dbReference type="AlphaFoldDB" id="A0A1E3NEC1"/>
<dbReference type="InterPro" id="IPR052616">
    <property type="entry name" value="SYO1-like"/>
</dbReference>
<keyword evidence="3" id="KW-1185">Reference proteome</keyword>
<proteinExistence type="predicted"/>
<name>A0A1E3NEC1_9ASCO</name>
<dbReference type="Gene3D" id="1.25.10.10">
    <property type="entry name" value="Leucine-rich Repeat Variant"/>
    <property type="match status" value="1"/>
</dbReference>
<evidence type="ECO:0000313" key="3">
    <source>
        <dbReference type="Proteomes" id="UP000094455"/>
    </source>
</evidence>
<evidence type="ECO:0000313" key="2">
    <source>
        <dbReference type="EMBL" id="ODQ44472.1"/>
    </source>
</evidence>
<evidence type="ECO:0008006" key="4">
    <source>
        <dbReference type="Google" id="ProtNLM"/>
    </source>
</evidence>
<dbReference type="RefSeq" id="XP_019015585.1">
    <property type="nucleotide sequence ID" value="XM_019161972.1"/>
</dbReference>
<organism evidence="2 3">
    <name type="scientific">Pichia membranifaciens NRRL Y-2026</name>
    <dbReference type="NCBI Taxonomy" id="763406"/>
    <lineage>
        <taxon>Eukaryota</taxon>
        <taxon>Fungi</taxon>
        <taxon>Dikarya</taxon>
        <taxon>Ascomycota</taxon>
        <taxon>Saccharomycotina</taxon>
        <taxon>Pichiomycetes</taxon>
        <taxon>Pichiales</taxon>
        <taxon>Pichiaceae</taxon>
        <taxon>Pichia</taxon>
    </lineage>
</organism>
<dbReference type="EMBL" id="KV454007">
    <property type="protein sequence ID" value="ODQ44472.1"/>
    <property type="molecule type" value="Genomic_DNA"/>
</dbReference>
<dbReference type="GeneID" id="30178659"/>
<evidence type="ECO:0000256" key="1">
    <source>
        <dbReference type="SAM" id="MobiDB-lite"/>
    </source>
</evidence>